<proteinExistence type="predicted"/>
<keyword evidence="1" id="KW-0812">Transmembrane</keyword>
<sequence>MPSIWSKIKEYWQWFLWGKTPYHQLSDEMKRDARRDLYCRLFVIANAPYFATVYGTFAFSMAVATKMGDILLPRVPEKESCRKSVGGMCFAVYIVLHFGTFDSKVSSHSHRFDFCPNFKMEEAWKVVKDHFTPIFLKPLKFRDMTKEQKNEALRDATARVIFILLLPYILSILISFSIGVSSMILLNELIAKLLGSYGKFFKLELP</sequence>
<feature type="transmembrane region" description="Helical" evidence="1">
    <location>
        <begin position="160"/>
        <end position="186"/>
    </location>
</feature>
<dbReference type="EMBL" id="PDUG01000005">
    <property type="protein sequence ID" value="PIC26869.1"/>
    <property type="molecule type" value="Genomic_DNA"/>
</dbReference>
<reference evidence="3" key="1">
    <citation type="submission" date="2017-10" db="EMBL/GenBank/DDBJ databases">
        <title>Rapid genome shrinkage in a self-fertile nematode reveals novel sperm competition proteins.</title>
        <authorList>
            <person name="Yin D."/>
            <person name="Schwarz E.M."/>
            <person name="Thomas C.G."/>
            <person name="Felde R.L."/>
            <person name="Korf I.F."/>
            <person name="Cutter A.D."/>
            <person name="Schartner C.M."/>
            <person name="Ralston E.J."/>
            <person name="Meyer B.J."/>
            <person name="Haag E.S."/>
        </authorList>
    </citation>
    <scope>NUCLEOTIDE SEQUENCE [LARGE SCALE GENOMIC DNA]</scope>
    <source>
        <strain evidence="3">JU1422</strain>
    </source>
</reference>
<keyword evidence="1" id="KW-0472">Membrane</keyword>
<keyword evidence="1" id="KW-1133">Transmembrane helix</keyword>
<keyword evidence="3" id="KW-1185">Reference proteome</keyword>
<evidence type="ECO:0000256" key="1">
    <source>
        <dbReference type="SAM" id="Phobius"/>
    </source>
</evidence>
<dbReference type="AlphaFoldDB" id="A0A2G5THW0"/>
<name>A0A2G5THW0_9PELO</name>
<organism evidence="2 3">
    <name type="scientific">Caenorhabditis nigoni</name>
    <dbReference type="NCBI Taxonomy" id="1611254"/>
    <lineage>
        <taxon>Eukaryota</taxon>
        <taxon>Metazoa</taxon>
        <taxon>Ecdysozoa</taxon>
        <taxon>Nematoda</taxon>
        <taxon>Chromadorea</taxon>
        <taxon>Rhabditida</taxon>
        <taxon>Rhabditina</taxon>
        <taxon>Rhabditomorpha</taxon>
        <taxon>Rhabditoidea</taxon>
        <taxon>Rhabditidae</taxon>
        <taxon>Peloderinae</taxon>
        <taxon>Caenorhabditis</taxon>
    </lineage>
</organism>
<evidence type="ECO:0000313" key="3">
    <source>
        <dbReference type="Proteomes" id="UP000230233"/>
    </source>
</evidence>
<accession>A0A2G5THW0</accession>
<dbReference type="Proteomes" id="UP000230233">
    <property type="component" value="Chromosome V"/>
</dbReference>
<evidence type="ECO:0000313" key="2">
    <source>
        <dbReference type="EMBL" id="PIC26869.1"/>
    </source>
</evidence>
<comment type="caution">
    <text evidence="2">The sequence shown here is derived from an EMBL/GenBank/DDBJ whole genome shotgun (WGS) entry which is preliminary data.</text>
</comment>
<feature type="transmembrane region" description="Helical" evidence="1">
    <location>
        <begin position="84"/>
        <end position="101"/>
    </location>
</feature>
<protein>
    <submittedName>
        <fullName evidence="2">Uncharacterized protein</fullName>
    </submittedName>
</protein>
<feature type="transmembrane region" description="Helical" evidence="1">
    <location>
        <begin position="37"/>
        <end position="64"/>
    </location>
</feature>
<dbReference type="OrthoDB" id="5833610at2759"/>
<gene>
    <name evidence="2" type="primary">Cni-F17C11.13</name>
    <name evidence="2" type="synonym">Cnig_chr_V.g19314</name>
    <name evidence="2" type="ORF">B9Z55_019314</name>
</gene>